<feature type="domain" description="Beta-xylosidase C-terminal Concanavalin A-like" evidence="8">
    <location>
        <begin position="373"/>
        <end position="555"/>
    </location>
</feature>
<dbReference type="GO" id="GO:0004553">
    <property type="term" value="F:hydrolase activity, hydrolyzing O-glycosyl compounds"/>
    <property type="evidence" value="ECO:0007669"/>
    <property type="project" value="InterPro"/>
</dbReference>
<gene>
    <name evidence="9" type="ORF">GJ700_00975</name>
</gene>
<dbReference type="GO" id="GO:0005975">
    <property type="term" value="P:carbohydrate metabolic process"/>
    <property type="evidence" value="ECO:0007669"/>
    <property type="project" value="InterPro"/>
</dbReference>
<reference evidence="9 10" key="1">
    <citation type="submission" date="2019-11" db="EMBL/GenBank/DDBJ databases">
        <title>Novel species isolated from a subtropical stream in China.</title>
        <authorList>
            <person name="Lu H."/>
        </authorList>
    </citation>
    <scope>NUCLEOTIDE SEQUENCE [LARGE SCALE GENOMIC DNA]</scope>
    <source>
        <strain evidence="9 10">FT92W</strain>
    </source>
</reference>
<dbReference type="AlphaFoldDB" id="A0A7X2LR09"/>
<accession>A0A7X2LR09</accession>
<dbReference type="InterPro" id="IPR041542">
    <property type="entry name" value="GH43_C2"/>
</dbReference>
<keyword evidence="7" id="KW-0732">Signal</keyword>
<keyword evidence="2 6" id="KW-0378">Hydrolase</keyword>
<feature type="site" description="Important for catalytic activity, responsible for pKa modulation of the active site Glu and correct orientation of both the proton donor and substrate" evidence="5">
    <location>
        <position position="164"/>
    </location>
</feature>
<evidence type="ECO:0000259" key="8">
    <source>
        <dbReference type="Pfam" id="PF17851"/>
    </source>
</evidence>
<keyword evidence="3 6" id="KW-0326">Glycosidase</keyword>
<protein>
    <submittedName>
        <fullName evidence="9">Family 43 glycosylhydrolase</fullName>
    </submittedName>
</protein>
<dbReference type="InterPro" id="IPR051795">
    <property type="entry name" value="Glycosyl_Hydrlase_43"/>
</dbReference>
<proteinExistence type="inferred from homology"/>
<dbReference type="PANTHER" id="PTHR42812:SF12">
    <property type="entry name" value="BETA-XYLOSIDASE-RELATED"/>
    <property type="match status" value="1"/>
</dbReference>
<dbReference type="InterPro" id="IPR023296">
    <property type="entry name" value="Glyco_hydro_beta-prop_sf"/>
</dbReference>
<keyword evidence="10" id="KW-1185">Reference proteome</keyword>
<sequence>MNTKPLYTIAAAAAMLFPSAAPAADAHFAYYAYDGKSQESAQLHPTRAQFINPVISGYAPDPSIERVGDDYYMVTSSFVHFPGLPVYHSKDLVTWRQIGNAIDRPGQVDFSGMKVSAGLMAPAIAYHDGVYYIVCTNRKNFVITATNPAGPWSDPVNFEFDGIDPSLFWDDDGKAYIVNNGAPSQKALYPGHRSIWVQEFDANAKAMTGPRTEIINGGADLATKPFWTEAPHLYKEDGYYYLIAAQGGTGDQHSEVVFRSRAITGPYENFAGNPILTQRDLPDSRPNAIGTAGHADFVQTPDGQWWSVFLATRNYGPDLFNIGRETYLLPVTWKDGWPVILEQGKTVPFVLQRPNLPPSPRPAQPLNGDYAYKDLFKDGKLGLGWMSVRIPQQPRYALQPGGLALHASTEAIGDIRNVPSFVGRKQAHAIATVSTAMRYTPERVGDRAGLVAMQNDDAYLFLGVQQQDGKPVVALSVRKNGDDPQQGRRVASAPLPPAAAGKPVYLKLSVDGGVLSASYALRANAWQPLAGKVDATFLSTKQAGGFVGTVIGLYNEQGK</sequence>
<dbReference type="Pfam" id="PF04616">
    <property type="entry name" value="Glyco_hydro_43"/>
    <property type="match status" value="1"/>
</dbReference>
<feature type="active site" description="Proton donor" evidence="4">
    <location>
        <position position="229"/>
    </location>
</feature>
<dbReference type="Gene3D" id="2.115.10.20">
    <property type="entry name" value="Glycosyl hydrolase domain, family 43"/>
    <property type="match status" value="1"/>
</dbReference>
<dbReference type="Pfam" id="PF17851">
    <property type="entry name" value="GH43_C2"/>
    <property type="match status" value="1"/>
</dbReference>
<comment type="similarity">
    <text evidence="1 6">Belongs to the glycosyl hydrolase 43 family.</text>
</comment>
<feature type="signal peptide" evidence="7">
    <location>
        <begin position="1"/>
        <end position="23"/>
    </location>
</feature>
<evidence type="ECO:0000313" key="9">
    <source>
        <dbReference type="EMBL" id="MRV70293.1"/>
    </source>
</evidence>
<dbReference type="Gene3D" id="2.60.120.200">
    <property type="match status" value="1"/>
</dbReference>
<dbReference type="SUPFAM" id="SSF49899">
    <property type="entry name" value="Concanavalin A-like lectins/glucanases"/>
    <property type="match status" value="1"/>
</dbReference>
<comment type="caution">
    <text evidence="9">The sequence shown here is derived from an EMBL/GenBank/DDBJ whole genome shotgun (WGS) entry which is preliminary data.</text>
</comment>
<feature type="active site" description="Proton acceptor" evidence="4">
    <location>
        <position position="61"/>
    </location>
</feature>
<evidence type="ECO:0000256" key="2">
    <source>
        <dbReference type="ARBA" id="ARBA00022801"/>
    </source>
</evidence>
<dbReference type="CDD" id="cd18617">
    <property type="entry name" value="GH43_XynB-like"/>
    <property type="match status" value="1"/>
</dbReference>
<dbReference type="Proteomes" id="UP000446768">
    <property type="component" value="Unassembled WGS sequence"/>
</dbReference>
<dbReference type="SUPFAM" id="SSF75005">
    <property type="entry name" value="Arabinanase/levansucrase/invertase"/>
    <property type="match status" value="1"/>
</dbReference>
<dbReference type="PANTHER" id="PTHR42812">
    <property type="entry name" value="BETA-XYLOSIDASE"/>
    <property type="match status" value="1"/>
</dbReference>
<name>A0A7X2LR09_9BURK</name>
<evidence type="ECO:0000256" key="5">
    <source>
        <dbReference type="PIRSR" id="PIRSR606710-2"/>
    </source>
</evidence>
<dbReference type="InterPro" id="IPR013320">
    <property type="entry name" value="ConA-like_dom_sf"/>
</dbReference>
<dbReference type="EMBL" id="WKJJ01000001">
    <property type="protein sequence ID" value="MRV70293.1"/>
    <property type="molecule type" value="Genomic_DNA"/>
</dbReference>
<evidence type="ECO:0000256" key="7">
    <source>
        <dbReference type="SAM" id="SignalP"/>
    </source>
</evidence>
<organism evidence="9 10">
    <name type="scientific">Pseudoduganella rivuli</name>
    <dbReference type="NCBI Taxonomy" id="2666085"/>
    <lineage>
        <taxon>Bacteria</taxon>
        <taxon>Pseudomonadati</taxon>
        <taxon>Pseudomonadota</taxon>
        <taxon>Betaproteobacteria</taxon>
        <taxon>Burkholderiales</taxon>
        <taxon>Oxalobacteraceae</taxon>
        <taxon>Telluria group</taxon>
        <taxon>Pseudoduganella</taxon>
    </lineage>
</organism>
<dbReference type="InterPro" id="IPR006710">
    <property type="entry name" value="Glyco_hydro_43"/>
</dbReference>
<feature type="chain" id="PRO_5031319260" evidence="7">
    <location>
        <begin position="24"/>
        <end position="559"/>
    </location>
</feature>
<dbReference type="RefSeq" id="WP_154370784.1">
    <property type="nucleotide sequence ID" value="NZ_WKJJ01000001.1"/>
</dbReference>
<evidence type="ECO:0000256" key="6">
    <source>
        <dbReference type="RuleBase" id="RU361187"/>
    </source>
</evidence>
<evidence type="ECO:0000256" key="4">
    <source>
        <dbReference type="PIRSR" id="PIRSR606710-1"/>
    </source>
</evidence>
<evidence type="ECO:0000313" key="10">
    <source>
        <dbReference type="Proteomes" id="UP000446768"/>
    </source>
</evidence>
<evidence type="ECO:0000256" key="1">
    <source>
        <dbReference type="ARBA" id="ARBA00009865"/>
    </source>
</evidence>
<evidence type="ECO:0000256" key="3">
    <source>
        <dbReference type="ARBA" id="ARBA00023295"/>
    </source>
</evidence>